<dbReference type="InterPro" id="IPR029058">
    <property type="entry name" value="AB_hydrolase_fold"/>
</dbReference>
<dbReference type="SUPFAM" id="SSF53474">
    <property type="entry name" value="alpha/beta-Hydrolases"/>
    <property type="match status" value="1"/>
</dbReference>
<sequence>MLPEGFTERYVELTDVRLHVVTGGEGPPVLLIAGWPQTWYAWRLVMPELARHRQVVAVDTRGVGLSSKPHTGYDTGTLARDMVELMDALGHERFAVVGHDIGMWIGYALAADHPERIERLAVAEAAVPGLTPSPGLFESPRLWHFGFNRLPELNEVLVRGREEEFFGYQFTAKATQPLPEQAIQVYVDALKDPDALRASFEFYRALDTTIEQNTRRKQTRLTLPVLTIAGANSLNDAVERTMRLAADDVRAMVLPDCGHYPAEEQPELMVKALIDFLASSYRSETMSA</sequence>
<comment type="caution">
    <text evidence="3">The sequence shown here is derived from an EMBL/GenBank/DDBJ whole genome shotgun (WGS) entry which is preliminary data.</text>
</comment>
<name>A0A4R2IH15_9ACTN</name>
<dbReference type="RefSeq" id="WP_199237266.1">
    <property type="nucleotide sequence ID" value="NZ_SLWR01000011.1"/>
</dbReference>
<dbReference type="AlphaFoldDB" id="A0A4R2IH15"/>
<evidence type="ECO:0000313" key="4">
    <source>
        <dbReference type="Proteomes" id="UP000295573"/>
    </source>
</evidence>
<dbReference type="EMBL" id="SLWR01000011">
    <property type="protein sequence ID" value="TCO44083.1"/>
    <property type="molecule type" value="Genomic_DNA"/>
</dbReference>
<accession>A0A4R2IH15</accession>
<dbReference type="PRINTS" id="PR00412">
    <property type="entry name" value="EPOXHYDRLASE"/>
</dbReference>
<dbReference type="PANTHER" id="PTHR43329">
    <property type="entry name" value="EPOXIDE HYDROLASE"/>
    <property type="match status" value="1"/>
</dbReference>
<reference evidence="3 4" key="1">
    <citation type="journal article" date="2015" name="Stand. Genomic Sci.">
        <title>Genomic Encyclopedia of Bacterial and Archaeal Type Strains, Phase III: the genomes of soil and plant-associated and newly described type strains.</title>
        <authorList>
            <person name="Whitman W.B."/>
            <person name="Woyke T."/>
            <person name="Klenk H.P."/>
            <person name="Zhou Y."/>
            <person name="Lilburn T.G."/>
            <person name="Beck B.J."/>
            <person name="De Vos P."/>
            <person name="Vandamme P."/>
            <person name="Eisen J.A."/>
            <person name="Garrity G."/>
            <person name="Hugenholtz P."/>
            <person name="Kyrpides N.C."/>
        </authorList>
    </citation>
    <scope>NUCLEOTIDE SEQUENCE [LARGE SCALE GENOMIC DNA]</scope>
    <source>
        <strain evidence="3 4">VKM Ac-2541</strain>
    </source>
</reference>
<dbReference type="Proteomes" id="UP000295573">
    <property type="component" value="Unassembled WGS sequence"/>
</dbReference>
<protein>
    <submittedName>
        <fullName evidence="3">Pimeloyl-ACP methyl ester carboxylesterase</fullName>
    </submittedName>
</protein>
<evidence type="ECO:0000259" key="2">
    <source>
        <dbReference type="Pfam" id="PF00561"/>
    </source>
</evidence>
<keyword evidence="1" id="KW-0378">Hydrolase</keyword>
<dbReference type="GO" id="GO:0016787">
    <property type="term" value="F:hydrolase activity"/>
    <property type="evidence" value="ECO:0007669"/>
    <property type="project" value="UniProtKB-KW"/>
</dbReference>
<organism evidence="3 4">
    <name type="scientific">Kribbella antiqua</name>
    <dbReference type="NCBI Taxonomy" id="2512217"/>
    <lineage>
        <taxon>Bacteria</taxon>
        <taxon>Bacillati</taxon>
        <taxon>Actinomycetota</taxon>
        <taxon>Actinomycetes</taxon>
        <taxon>Propionibacteriales</taxon>
        <taxon>Kribbellaceae</taxon>
        <taxon>Kribbella</taxon>
    </lineage>
</organism>
<keyword evidence="4" id="KW-1185">Reference proteome</keyword>
<dbReference type="Pfam" id="PF00561">
    <property type="entry name" value="Abhydrolase_1"/>
    <property type="match status" value="1"/>
</dbReference>
<evidence type="ECO:0000256" key="1">
    <source>
        <dbReference type="ARBA" id="ARBA00022801"/>
    </source>
</evidence>
<evidence type="ECO:0000313" key="3">
    <source>
        <dbReference type="EMBL" id="TCO44083.1"/>
    </source>
</evidence>
<proteinExistence type="predicted"/>
<gene>
    <name evidence="3" type="ORF">EV646_111276</name>
</gene>
<feature type="domain" description="AB hydrolase-1" evidence="2">
    <location>
        <begin position="27"/>
        <end position="264"/>
    </location>
</feature>
<dbReference type="InterPro" id="IPR000073">
    <property type="entry name" value="AB_hydrolase_1"/>
</dbReference>
<dbReference type="InterPro" id="IPR000639">
    <property type="entry name" value="Epox_hydrolase-like"/>
</dbReference>
<dbReference type="Gene3D" id="3.40.50.1820">
    <property type="entry name" value="alpha/beta hydrolase"/>
    <property type="match status" value="1"/>
</dbReference>